<keyword evidence="1" id="KW-0489">Methyltransferase</keyword>
<evidence type="ECO:0000259" key="3">
    <source>
        <dbReference type="Pfam" id="PF00588"/>
    </source>
</evidence>
<dbReference type="PANTHER" id="PTHR46429">
    <property type="entry name" value="23S RRNA (GUANOSINE-2'-O-)-METHYLTRANSFERASE RLMB"/>
    <property type="match status" value="1"/>
</dbReference>
<accession>A0ABY2TTA2</accession>
<dbReference type="CDD" id="cd18103">
    <property type="entry name" value="SpoU-like_RlmB"/>
    <property type="match status" value="1"/>
</dbReference>
<proteinExistence type="predicted"/>
<sequence>MFITSKNAITEAINKDLVKILYIKSPLSKREKEIIKLAERKKIKIKIVDKKEIESIIGKVYSIVAEVEENAEIGIDSFLDKALNKDLKEKRKPLIFILDSITDVHNLGAIVRNAYFFGVAGIIIPKDNSAKVNEKVYEVSQGAAYHLPILTETNLNKALGKMKDKGFWIYYASEKGEISLENFRFDYPTAIILGNEHIGVRETIKKNSDGSVVINSLNDFDSLNVSSASAIISYAYSIFKN</sequence>
<organism evidence="5 6">
    <name type="scientific">Brachyspira catarrhinii</name>
    <dbReference type="NCBI Taxonomy" id="2528966"/>
    <lineage>
        <taxon>Bacteria</taxon>
        <taxon>Pseudomonadati</taxon>
        <taxon>Spirochaetota</taxon>
        <taxon>Spirochaetia</taxon>
        <taxon>Brachyspirales</taxon>
        <taxon>Brachyspiraceae</taxon>
        <taxon>Brachyspira</taxon>
    </lineage>
</organism>
<dbReference type="NCBIfam" id="TIGR00186">
    <property type="entry name" value="rRNA_methyl_3"/>
    <property type="match status" value="1"/>
</dbReference>
<evidence type="ECO:0000259" key="4">
    <source>
        <dbReference type="Pfam" id="PF08032"/>
    </source>
</evidence>
<comment type="caution">
    <text evidence="5">The sequence shown here is derived from an EMBL/GenBank/DDBJ whole genome shotgun (WGS) entry which is preliminary data.</text>
</comment>
<evidence type="ECO:0000313" key="5">
    <source>
        <dbReference type="EMBL" id="TKZ35833.1"/>
    </source>
</evidence>
<dbReference type="InterPro" id="IPR029026">
    <property type="entry name" value="tRNA_m1G_MTases_N"/>
</dbReference>
<evidence type="ECO:0000256" key="1">
    <source>
        <dbReference type="ARBA" id="ARBA00022603"/>
    </source>
</evidence>
<gene>
    <name evidence="5" type="primary">rlmB</name>
    <name evidence="5" type="ORF">EZH24_03230</name>
</gene>
<dbReference type="Pfam" id="PF00588">
    <property type="entry name" value="SpoU_methylase"/>
    <property type="match status" value="1"/>
</dbReference>
<dbReference type="RefSeq" id="WP_137997694.1">
    <property type="nucleotide sequence ID" value="NZ_SJDU01000049.1"/>
</dbReference>
<dbReference type="InterPro" id="IPR029028">
    <property type="entry name" value="Alpha/beta_knot_MTases"/>
</dbReference>
<dbReference type="EMBL" id="SJDU01000049">
    <property type="protein sequence ID" value="TKZ35833.1"/>
    <property type="molecule type" value="Genomic_DNA"/>
</dbReference>
<feature type="domain" description="tRNA/rRNA methyltransferase SpoU type" evidence="3">
    <location>
        <begin position="94"/>
        <end position="234"/>
    </location>
</feature>
<dbReference type="InterPro" id="IPR004441">
    <property type="entry name" value="rRNA_MeTrfase_TrmH"/>
</dbReference>
<dbReference type="PANTHER" id="PTHR46429:SF1">
    <property type="entry name" value="23S RRNA (GUANOSINE-2'-O-)-METHYLTRANSFERASE RLMB"/>
    <property type="match status" value="1"/>
</dbReference>
<dbReference type="InterPro" id="IPR001537">
    <property type="entry name" value="SpoU_MeTrfase"/>
</dbReference>
<protein>
    <submittedName>
        <fullName evidence="5">23S rRNA (Guanosine(2251)-2'-O)-methyltransferase RlmB</fullName>
    </submittedName>
</protein>
<evidence type="ECO:0000256" key="2">
    <source>
        <dbReference type="ARBA" id="ARBA00022679"/>
    </source>
</evidence>
<keyword evidence="6" id="KW-1185">Reference proteome</keyword>
<name>A0ABY2TTA2_9SPIR</name>
<dbReference type="SUPFAM" id="SSF75217">
    <property type="entry name" value="alpha/beta knot"/>
    <property type="match status" value="1"/>
</dbReference>
<dbReference type="Proteomes" id="UP000310168">
    <property type="component" value="Unassembled WGS sequence"/>
</dbReference>
<dbReference type="Pfam" id="PF08032">
    <property type="entry name" value="SpoU_sub_bind"/>
    <property type="match status" value="1"/>
</dbReference>
<evidence type="ECO:0000313" key="6">
    <source>
        <dbReference type="Proteomes" id="UP000310168"/>
    </source>
</evidence>
<feature type="domain" description="RNA 2-O ribose methyltransferase substrate binding" evidence="4">
    <location>
        <begin position="7"/>
        <end position="60"/>
    </location>
</feature>
<keyword evidence="2" id="KW-0808">Transferase</keyword>
<reference evidence="5 6" key="1">
    <citation type="journal article" date="2019" name="Anaerobe">
        <title>Brachyspira catarrhinii sp. nov., an anaerobic intestinal spirochaete isolated from vervet monkeys may have been misidentified as Brachyspira aalborgi in previous studies.</title>
        <authorList>
            <person name="Phillips N.D."/>
            <person name="La T."/>
            <person name="Hampson D.J."/>
        </authorList>
    </citation>
    <scope>NUCLEOTIDE SEQUENCE [LARGE SCALE GENOMIC DNA]</scope>
    <source>
        <strain evidence="5 6">Z12</strain>
    </source>
</reference>
<dbReference type="Gene3D" id="3.40.1280.10">
    <property type="match status" value="1"/>
</dbReference>
<dbReference type="InterPro" id="IPR013123">
    <property type="entry name" value="SpoU_subst-bd"/>
</dbReference>